<dbReference type="EMBL" id="NIHW01000059">
    <property type="protein sequence ID" value="PLT80616.1"/>
    <property type="molecule type" value="Genomic_DNA"/>
</dbReference>
<evidence type="ECO:0000256" key="1">
    <source>
        <dbReference type="SAM" id="Phobius"/>
    </source>
</evidence>
<organism evidence="2 5">
    <name type="scientific">Mediterraneibacter gnavus</name>
    <name type="common">Ruminococcus gnavus</name>
    <dbReference type="NCBI Taxonomy" id="33038"/>
    <lineage>
        <taxon>Bacteria</taxon>
        <taxon>Bacillati</taxon>
        <taxon>Bacillota</taxon>
        <taxon>Clostridia</taxon>
        <taxon>Lachnospirales</taxon>
        <taxon>Lachnospiraceae</taxon>
        <taxon>Mediterraneibacter</taxon>
    </lineage>
</organism>
<keyword evidence="1" id="KW-1133">Transmembrane helix</keyword>
<reference evidence="4 5" key="1">
    <citation type="journal article" date="2017" name="Genome Med.">
        <title>A novel Ruminococcus gnavus clade enriched in inflammatory bowel disease patients.</title>
        <authorList>
            <person name="Hall A.B."/>
            <person name="Yassour M."/>
            <person name="Sauk J."/>
            <person name="Garner A."/>
            <person name="Jiang X."/>
            <person name="Arthur T."/>
            <person name="Lagoudas G.K."/>
            <person name="Vatanen T."/>
            <person name="Fornelos N."/>
            <person name="Wilson R."/>
            <person name="Bertha M."/>
            <person name="Cohen M."/>
            <person name="Garber J."/>
            <person name="Khalili H."/>
            <person name="Gevers D."/>
            <person name="Ananthakrishnan A.N."/>
            <person name="Kugathasan S."/>
            <person name="Lander E.S."/>
            <person name="Blainey P."/>
            <person name="Vlamakis H."/>
            <person name="Xavier R.J."/>
            <person name="Huttenhower C."/>
        </authorList>
    </citation>
    <scope>NUCLEOTIDE SEQUENCE [LARGE SCALE GENOMIC DNA]</scope>
    <source>
        <strain evidence="2 5">RJX1125</strain>
        <strain evidence="3 4">RJX1128</strain>
    </source>
</reference>
<proteinExistence type="predicted"/>
<sequence length="282" mass="30873">MEETKKKSKNAIIGIVFTIIVIASVSVCIWYFQVKKPHDEAVNGFNTATETLEVKNAELDSVIADAQSLMDETNKPYDENTMSELKVSIADAENAKRTVPELPSKTSDIISATKMLKEPIDYSSFIDAIKEKQSALENSILQMRQITAPTESFVIQRIADVEGISGVQAVTEDHDPNGNLNKAGGYTACIYFSSSLINQDEVFGNDIVEKGTDCGGCIEVYPTIEEAEKRNTYLSAFDGAGMLDSGSHNILGSIVIRTSRTLTATQQSELTQKISEKLLELQ</sequence>
<dbReference type="Proteomes" id="UP000235093">
    <property type="component" value="Unassembled WGS sequence"/>
</dbReference>
<evidence type="ECO:0000313" key="2">
    <source>
        <dbReference type="EMBL" id="PLT75450.1"/>
    </source>
</evidence>
<name>A0A2N5PJZ8_MEDGN</name>
<evidence type="ECO:0008006" key="6">
    <source>
        <dbReference type="Google" id="ProtNLM"/>
    </source>
</evidence>
<feature type="transmembrane region" description="Helical" evidence="1">
    <location>
        <begin position="12"/>
        <end position="32"/>
    </location>
</feature>
<keyword evidence="1" id="KW-0812">Transmembrane</keyword>
<dbReference type="Proteomes" id="UP000234840">
    <property type="component" value="Unassembled WGS sequence"/>
</dbReference>
<protein>
    <recommendedName>
        <fullName evidence="6">EbhA</fullName>
    </recommendedName>
</protein>
<comment type="caution">
    <text evidence="2">The sequence shown here is derived from an EMBL/GenBank/DDBJ whole genome shotgun (WGS) entry which is preliminary data.</text>
</comment>
<evidence type="ECO:0000313" key="5">
    <source>
        <dbReference type="Proteomes" id="UP000235093"/>
    </source>
</evidence>
<dbReference type="RefSeq" id="WP_101883016.1">
    <property type="nucleotide sequence ID" value="NZ_AP031447.1"/>
</dbReference>
<accession>A0A2N5PJZ8</accession>
<evidence type="ECO:0000313" key="3">
    <source>
        <dbReference type="EMBL" id="PLT80616.1"/>
    </source>
</evidence>
<gene>
    <name evidence="3" type="ORF">CDL20_14490</name>
    <name evidence="2" type="ORF">CDL23_08655</name>
</gene>
<dbReference type="EMBL" id="NIHT01000011">
    <property type="protein sequence ID" value="PLT75450.1"/>
    <property type="molecule type" value="Genomic_DNA"/>
</dbReference>
<evidence type="ECO:0000313" key="4">
    <source>
        <dbReference type="Proteomes" id="UP000234840"/>
    </source>
</evidence>
<dbReference type="AlphaFoldDB" id="A0A2N5PJZ8"/>
<keyword evidence="1" id="KW-0472">Membrane</keyword>